<evidence type="ECO:0000313" key="2">
    <source>
        <dbReference type="EMBL" id="KIJ27738.1"/>
    </source>
</evidence>
<feature type="compositionally biased region" description="Acidic residues" evidence="1">
    <location>
        <begin position="1499"/>
        <end position="1536"/>
    </location>
</feature>
<dbReference type="EMBL" id="KN837325">
    <property type="protein sequence ID" value="KIJ27738.1"/>
    <property type="molecule type" value="Genomic_DNA"/>
</dbReference>
<feature type="compositionally biased region" description="Basic residues" evidence="1">
    <location>
        <begin position="1467"/>
        <end position="1477"/>
    </location>
</feature>
<organism evidence="2 3">
    <name type="scientific">Sphaerobolus stellatus (strain SS14)</name>
    <dbReference type="NCBI Taxonomy" id="990650"/>
    <lineage>
        <taxon>Eukaryota</taxon>
        <taxon>Fungi</taxon>
        <taxon>Dikarya</taxon>
        <taxon>Basidiomycota</taxon>
        <taxon>Agaricomycotina</taxon>
        <taxon>Agaricomycetes</taxon>
        <taxon>Phallomycetidae</taxon>
        <taxon>Geastrales</taxon>
        <taxon>Sphaerobolaceae</taxon>
        <taxon>Sphaerobolus</taxon>
    </lineage>
</organism>
<feature type="compositionally biased region" description="Low complexity" evidence="1">
    <location>
        <begin position="127"/>
        <end position="145"/>
    </location>
</feature>
<feature type="compositionally biased region" description="Polar residues" evidence="1">
    <location>
        <begin position="1478"/>
        <end position="1494"/>
    </location>
</feature>
<gene>
    <name evidence="2" type="ORF">M422DRAFT_271024</name>
</gene>
<dbReference type="OrthoDB" id="3057432at2759"/>
<protein>
    <recommendedName>
        <fullName evidence="4">Ubiquitin-like protease family profile domain-containing protein</fullName>
    </recommendedName>
</protein>
<feature type="compositionally biased region" description="Polar residues" evidence="1">
    <location>
        <begin position="18"/>
        <end position="35"/>
    </location>
</feature>
<feature type="compositionally biased region" description="Basic residues" evidence="1">
    <location>
        <begin position="1"/>
        <end position="10"/>
    </location>
</feature>
<accession>A0A0C9TEK2</accession>
<feature type="compositionally biased region" description="Pro residues" evidence="1">
    <location>
        <begin position="102"/>
        <end position="111"/>
    </location>
</feature>
<dbReference type="HOGENOM" id="CLU_002279_0_0_1"/>
<evidence type="ECO:0008006" key="4">
    <source>
        <dbReference type="Google" id="ProtNLM"/>
    </source>
</evidence>
<proteinExistence type="predicted"/>
<sequence length="1536" mass="175992">MPPRKGKKAPQARGVPDSDQNNHTKNHNSSKQLNLFPSVKDTGRIFITLPPMQGISPPSSPRKPAVTHTKKQPESPLSNFFPELRQDKDTMNLNMLYNLPPLPGFSPPSSPLKPSESKNTVESSAIQSPPESIHSSPSSQSFQLSHHPEQLSLDNVQDNNPMDVDVPQEHYHLNPTSEPHTLRERHALLFANPTLWSPIPDDLPLLAPKGWLESSLIDWYILNQITSSDIPAKMSFKPCQIIADLQFYIQSHPGADTVPEEIKSKWENMIPPQQQSFLLQHPQITTHAAFGVQQGNHWFTVIFDDTFQSVYVFNRIFLNTQQEKKTRDNWTVWKGPQLWTLVADLMNWNPGPSPNNIRALSWYGNGSDCGVELTEILIDLILATDMRIDERGIWPLKPNLSCSHVFREQMLYQVLPSVKEAYQFWKANHNLNIPEVTHWNNDIVMDQTKHHFESGLENIKSIQDIMQSLARQRMACHSCTLTPPSQLEPIQEISFQSPSDPAGHQDQDQNFPIPDDGVDILTCNFRNIVRRKRHTKAPFIDMSKVKRKIIRIDPDFDDYNTGPTIQETMGVPNHIKNFPIFNRTQLDPLSIWSLWTDYGYRIDNNFAQTFISQSLEQPEEHYLPMNHQSGEHILPESLKRWDLTRMNNTREAISDICFLGMQELLELAGDIKSGNGFDLFIRGIQYHPEDCEKEEMVHLDITRDAVPTENDPVYISVDIDSLIWKTHHLHLKASINIHMAPYMQAKPPINTHNRTYVSLLKPQTDIQRANNEYTTYDRFKVSSIPHIHFGHLQGGINVWIAFPRMTHKQQDSPYFATQIPLLVQDRWFAFILIPAIKKIYDRGSKEYVNHSSQKYKARAAGKTETRLVDRIKLQEFQDQIHTIIREDQDEDLNIFGSFFFIMDIRGIKLTNKDRDHLGNDPFEVFPDVLPALDFDYMSNPENGECVIDLGISASPEAEQPMVGLWNLTKVDASFAQAGTNTPHLFNVGTLADYDAVSAEYPIDHASVIQMRYRMAYNLIFEIVCGNIQSPENSDAFAANGTFHASINQIINLYTDAKQSSYGGREKLRASIQTVKALLPVAKQKMAAYVNAKTLIWIPSRIYFAFWIRHIQELKFLQTRVAKQRPSNACNLTLLNMYLIKTIVTNPHEDSFTRFVLQDLNFQPSSQHFGIFFLPTLHHHTLAVHQMEQDNDSVIQHVTSMNGKRKQRQKDIDEDPRRTQEYPLGTHPSWHEITDILYTNPTLIVNTNSNLQVWQSGNGQIHEIVIQLLCKWTHNYTCTINPIFLTEPENYPQPENWHDILNFWTVNQIQDTFHSPAFLPHKSHWKGLPGGPKQLSFGERFKSFFPPLEADFLTSSFEHDILCLQDGLKAAFDLLECLPDKKTGINSQPWKYHPEKGGPSFIVNAKAYKIHGVGPPKKNTNIPCSRAIATHTRIEALLLADNLNISFNDAAKHIKGNNRLAQKLDRRSAKHKNQRKPPQKTQRSQGSSASENQEIQPEHLEEDSEEVNGDSIQEQEQDYSEEESDYLNIESDDSEDV</sequence>
<reference evidence="2 3" key="1">
    <citation type="submission" date="2014-06" db="EMBL/GenBank/DDBJ databases">
        <title>Evolutionary Origins and Diversification of the Mycorrhizal Mutualists.</title>
        <authorList>
            <consortium name="DOE Joint Genome Institute"/>
            <consortium name="Mycorrhizal Genomics Consortium"/>
            <person name="Kohler A."/>
            <person name="Kuo A."/>
            <person name="Nagy L.G."/>
            <person name="Floudas D."/>
            <person name="Copeland A."/>
            <person name="Barry K.W."/>
            <person name="Cichocki N."/>
            <person name="Veneault-Fourrey C."/>
            <person name="LaButti K."/>
            <person name="Lindquist E.A."/>
            <person name="Lipzen A."/>
            <person name="Lundell T."/>
            <person name="Morin E."/>
            <person name="Murat C."/>
            <person name="Riley R."/>
            <person name="Ohm R."/>
            <person name="Sun H."/>
            <person name="Tunlid A."/>
            <person name="Henrissat B."/>
            <person name="Grigoriev I.V."/>
            <person name="Hibbett D.S."/>
            <person name="Martin F."/>
        </authorList>
    </citation>
    <scope>NUCLEOTIDE SEQUENCE [LARGE SCALE GENOMIC DNA]</scope>
    <source>
        <strain evidence="2 3">SS14</strain>
    </source>
</reference>
<feature type="region of interest" description="Disordered" evidence="1">
    <location>
        <begin position="1"/>
        <end position="81"/>
    </location>
</feature>
<dbReference type="Proteomes" id="UP000054279">
    <property type="component" value="Unassembled WGS sequence"/>
</dbReference>
<feature type="region of interest" description="Disordered" evidence="1">
    <location>
        <begin position="1199"/>
        <end position="1224"/>
    </location>
</feature>
<feature type="compositionally biased region" description="Basic and acidic residues" evidence="1">
    <location>
        <begin position="1208"/>
        <end position="1219"/>
    </location>
</feature>
<feature type="region of interest" description="Disordered" evidence="1">
    <location>
        <begin position="1456"/>
        <end position="1536"/>
    </location>
</feature>
<name>A0A0C9TEK2_SPHS4</name>
<evidence type="ECO:0000313" key="3">
    <source>
        <dbReference type="Proteomes" id="UP000054279"/>
    </source>
</evidence>
<evidence type="ECO:0000256" key="1">
    <source>
        <dbReference type="SAM" id="MobiDB-lite"/>
    </source>
</evidence>
<keyword evidence="3" id="KW-1185">Reference proteome</keyword>
<feature type="region of interest" description="Disordered" evidence="1">
    <location>
        <begin position="102"/>
        <end position="147"/>
    </location>
</feature>